<feature type="region of interest" description="Disordered" evidence="1">
    <location>
        <begin position="323"/>
        <end position="508"/>
    </location>
</feature>
<comment type="caution">
    <text evidence="2">The sequence shown here is derived from an EMBL/GenBank/DDBJ whole genome shotgun (WGS) entry which is preliminary data.</text>
</comment>
<evidence type="ECO:0000256" key="1">
    <source>
        <dbReference type="SAM" id="MobiDB-lite"/>
    </source>
</evidence>
<proteinExistence type="predicted"/>
<name>A0A3D9ZWQ0_9ACTN</name>
<evidence type="ECO:0000313" key="3">
    <source>
        <dbReference type="Proteomes" id="UP000256913"/>
    </source>
</evidence>
<feature type="compositionally biased region" description="Basic residues" evidence="1">
    <location>
        <begin position="386"/>
        <end position="396"/>
    </location>
</feature>
<sequence length="508" mass="54017">MRDRSASRSYSPAGEEFRREHERHRAWGLTRRHAERLRRLRGDGCAPHTLTTAGMHPERPGPNPASPSVSAGSTPPDRAVRPAARQDPGAKSPTDQLGQRGEGPIRPAASIPAERTPSPRAEKAPSHPARIAPRLPALSAPDAPIGKGAKPPSGAASQISDNASRGRVGKAHRLKPEAHLCAQGATIPTARKNASTTPTPQEVPCRDPAGTAPLRRDGKCATAAGWQTSQRDRAGLHPAANRGTAPCRTYQPLRAAAGRHGAQRGPVRATVGLVAAAASPRATARASPWEIHLASPSENRTVAAHRGTALSPADGECVTAAWPRAHLHGRPTTTRSPRSNRERHLRGPPDNDTLLPAWRRAVQSARQRCGLTAVRRRAHLDGPPKNNRHSAARQRTHLQSPPDNDMHPPGPAGNAPSRPHNNKHPPGRRGTHPHGPHNNKHPPGPQQNAASRPAQQQRPTRTGSKTQPHGPHNNPHPPGPAANRPSRPANNKHPPTRSGGNAPSRLAG</sequence>
<dbReference type="Proteomes" id="UP000256913">
    <property type="component" value="Unassembled WGS sequence"/>
</dbReference>
<gene>
    <name evidence="2" type="ORF">DFJ67_4140</name>
</gene>
<evidence type="ECO:0000313" key="2">
    <source>
        <dbReference type="EMBL" id="REF98130.1"/>
    </source>
</evidence>
<feature type="compositionally biased region" description="Basic residues" evidence="1">
    <location>
        <begin position="420"/>
        <end position="440"/>
    </location>
</feature>
<feature type="compositionally biased region" description="Polar residues" evidence="1">
    <location>
        <begin position="446"/>
        <end position="467"/>
    </location>
</feature>
<dbReference type="AlphaFoldDB" id="A0A3D9ZWQ0"/>
<protein>
    <submittedName>
        <fullName evidence="2">Uncharacterized protein</fullName>
    </submittedName>
</protein>
<reference evidence="2 3" key="1">
    <citation type="submission" date="2018-08" db="EMBL/GenBank/DDBJ databases">
        <title>Sequencing the genomes of 1000 actinobacteria strains.</title>
        <authorList>
            <person name="Klenk H.-P."/>
        </authorList>
    </citation>
    <scope>NUCLEOTIDE SEQUENCE [LARGE SCALE GENOMIC DNA]</scope>
    <source>
        <strain evidence="2 3">DSM 44099</strain>
    </source>
</reference>
<organism evidence="2 3">
    <name type="scientific">Asanoa ferruginea</name>
    <dbReference type="NCBI Taxonomy" id="53367"/>
    <lineage>
        <taxon>Bacteria</taxon>
        <taxon>Bacillati</taxon>
        <taxon>Actinomycetota</taxon>
        <taxon>Actinomycetes</taxon>
        <taxon>Micromonosporales</taxon>
        <taxon>Micromonosporaceae</taxon>
        <taxon>Asanoa</taxon>
    </lineage>
</organism>
<dbReference type="EMBL" id="QUMQ01000001">
    <property type="protein sequence ID" value="REF98130.1"/>
    <property type="molecule type" value="Genomic_DNA"/>
</dbReference>
<feature type="region of interest" description="Disordered" evidence="1">
    <location>
        <begin position="1"/>
        <end position="223"/>
    </location>
</feature>
<accession>A0A3D9ZWQ0</accession>
<keyword evidence="3" id="KW-1185">Reference proteome</keyword>
<feature type="compositionally biased region" description="Basic and acidic residues" evidence="1">
    <location>
        <begin position="15"/>
        <end position="25"/>
    </location>
</feature>
<feature type="compositionally biased region" description="Basic residues" evidence="1">
    <location>
        <begin position="26"/>
        <end position="39"/>
    </location>
</feature>
<feature type="compositionally biased region" description="Basic and acidic residues" evidence="1">
    <location>
        <begin position="339"/>
        <end position="349"/>
    </location>
</feature>